<evidence type="ECO:0000259" key="1">
    <source>
        <dbReference type="Pfam" id="PF03644"/>
    </source>
</evidence>
<dbReference type="Gene3D" id="3.20.20.80">
    <property type="entry name" value="Glycosidases"/>
    <property type="match status" value="2"/>
</dbReference>
<dbReference type="PANTHER" id="PTHR13246">
    <property type="entry name" value="ENDO BETA N-ACETYLGLUCOSAMINIDASE"/>
    <property type="match status" value="1"/>
</dbReference>
<name>A0A9P6XB25_RHIOR</name>
<dbReference type="InterPro" id="IPR005201">
    <property type="entry name" value="TIM_ENGase"/>
</dbReference>
<gene>
    <name evidence="2" type="ORF">G6F64_005472</name>
</gene>
<dbReference type="OrthoDB" id="284473at2759"/>
<evidence type="ECO:0000313" key="3">
    <source>
        <dbReference type="Proteomes" id="UP000716291"/>
    </source>
</evidence>
<dbReference type="Proteomes" id="UP000716291">
    <property type="component" value="Unassembled WGS sequence"/>
</dbReference>
<evidence type="ECO:0000313" key="2">
    <source>
        <dbReference type="EMBL" id="KAG1309231.1"/>
    </source>
</evidence>
<dbReference type="EMBL" id="JAANQT010000667">
    <property type="protein sequence ID" value="KAG1309231.1"/>
    <property type="molecule type" value="Genomic_DNA"/>
</dbReference>
<dbReference type="Gene3D" id="2.60.120.260">
    <property type="entry name" value="Galactose-binding domain-like"/>
    <property type="match status" value="1"/>
</dbReference>
<dbReference type="InterPro" id="IPR032979">
    <property type="entry name" value="ENGase"/>
</dbReference>
<proteinExistence type="predicted"/>
<sequence length="696" mass="79772">MPSLSLHQGDDELLPQSCPLKSISQLRIWQPDQKTKFNVSNIHLQLRPEDTLRPRLMLIHDTEYCYTNDRFIQGSNIQNMYHFKQWHLIDTFIYFSKECLSIPPVNWINVCHRNGVKCLGTLLIKGASQVHELEMFLQGPPDVSQNILDIMNFNHPYFADKLVEIAKYYGFDGWLIRIATEFFPFPAGPKVKSKELAKFLKYFTEKIHFEIPDSENAYPDLACEMAKRNGRSGFDIYFTINASGGNTYREGMFKSYKETHLANTSSALYGVSWIYNQFGRSNFEKIDDLFWRGGIFSEFPTGFYREMVSARRQNSDDSSDDEIAYEHKKGISDVVNPHTVTNSTWFVTNFCKGFGDLFFYKGKKLHSEPWFHLSHQSVLPNLDYQHPIVDHKDDCIEFTAALENDDMAFTGGTSLNIYAHHLAYKESLDGDAKITLPLYKTSIDVNQGCTIKLVYRSPMQNEVKLNLCCYLSLIASEISSLSEVFNNQQHEKLTDQNGKLQATIETKEHATECATFSLPMVDEEQHCAWITKTAHVPPLAYNGKLVLGKINLLVVFNTATTYGFEKCIVTSIGYLSVLPLMHSEEKVKHELVELQLKDYERTVNSDVDDIYDLFATLSWKSVTDNCRESKMIDYVIVSYKLPNSNEKFFLGTSFCDQYRISGLSITKTKSPVFIIESVNREGDISAQASLQLPYML</sequence>
<dbReference type="GO" id="GO:0033925">
    <property type="term" value="F:mannosyl-glycoprotein endo-beta-N-acetylglucosaminidase activity"/>
    <property type="evidence" value="ECO:0007669"/>
    <property type="project" value="UniProtKB-EC"/>
</dbReference>
<keyword evidence="3" id="KW-1185">Reference proteome</keyword>
<reference evidence="2" key="1">
    <citation type="journal article" date="2020" name="Microb. Genom.">
        <title>Genetic diversity of clinical and environmental Mucorales isolates obtained from an investigation of mucormycosis cases among solid organ transplant recipients.</title>
        <authorList>
            <person name="Nguyen M.H."/>
            <person name="Kaul D."/>
            <person name="Muto C."/>
            <person name="Cheng S.J."/>
            <person name="Richter R.A."/>
            <person name="Bruno V.M."/>
            <person name="Liu G."/>
            <person name="Beyhan S."/>
            <person name="Sundermann A.J."/>
            <person name="Mounaud S."/>
            <person name="Pasculle A.W."/>
            <person name="Nierman W.C."/>
            <person name="Driscoll E."/>
            <person name="Cumbie R."/>
            <person name="Clancy C.J."/>
            <person name="Dupont C.L."/>
        </authorList>
    </citation>
    <scope>NUCLEOTIDE SEQUENCE</scope>
    <source>
        <strain evidence="2">GL11</strain>
    </source>
</reference>
<protein>
    <recommendedName>
        <fullName evidence="1">Cytosolic endo-beta-N-acetylglucosaminidase TIM barrel domain-containing protein</fullName>
    </recommendedName>
</protein>
<feature type="domain" description="Cytosolic endo-beta-N-acetylglucosaminidase TIM barrel" evidence="1">
    <location>
        <begin position="222"/>
        <end position="356"/>
    </location>
</feature>
<organism evidence="2 3">
    <name type="scientific">Rhizopus oryzae</name>
    <name type="common">Mucormycosis agent</name>
    <name type="synonym">Rhizopus arrhizus var. delemar</name>
    <dbReference type="NCBI Taxonomy" id="64495"/>
    <lineage>
        <taxon>Eukaryota</taxon>
        <taxon>Fungi</taxon>
        <taxon>Fungi incertae sedis</taxon>
        <taxon>Mucoromycota</taxon>
        <taxon>Mucoromycotina</taxon>
        <taxon>Mucoromycetes</taxon>
        <taxon>Mucorales</taxon>
        <taxon>Mucorineae</taxon>
        <taxon>Rhizopodaceae</taxon>
        <taxon>Rhizopus</taxon>
    </lineage>
</organism>
<dbReference type="PANTHER" id="PTHR13246:SF1">
    <property type="entry name" value="CYTOSOLIC ENDO-BETA-N-ACETYLGLUCOSAMINIDASE"/>
    <property type="match status" value="1"/>
</dbReference>
<dbReference type="Pfam" id="PF03644">
    <property type="entry name" value="Glyco_hydro_85"/>
    <property type="match status" value="2"/>
</dbReference>
<feature type="domain" description="Cytosolic endo-beta-N-acetylglucosaminidase TIM barrel" evidence="1">
    <location>
        <begin position="66"/>
        <end position="217"/>
    </location>
</feature>
<dbReference type="GO" id="GO:0005829">
    <property type="term" value="C:cytosol"/>
    <property type="evidence" value="ECO:0007669"/>
    <property type="project" value="UniProtKB-SubCell"/>
</dbReference>
<accession>A0A9P6XB25</accession>
<dbReference type="AlphaFoldDB" id="A0A9P6XB25"/>
<comment type="caution">
    <text evidence="2">The sequence shown here is derived from an EMBL/GenBank/DDBJ whole genome shotgun (WGS) entry which is preliminary data.</text>
</comment>